<comment type="similarity">
    <text evidence="5">Belongs to the Rap family.</text>
</comment>
<dbReference type="InterPro" id="IPR011990">
    <property type="entry name" value="TPR-like_helical_dom_sf"/>
</dbReference>
<proteinExistence type="inferred from homology"/>
<dbReference type="PANTHER" id="PTHR46630:SF1">
    <property type="entry name" value="TETRATRICOPEPTIDE REPEAT PROTEIN 29"/>
    <property type="match status" value="1"/>
</dbReference>
<feature type="repeat" description="TPR" evidence="6">
    <location>
        <begin position="262"/>
        <end position="295"/>
    </location>
</feature>
<dbReference type="Proteomes" id="UP000199687">
    <property type="component" value="Unassembled WGS sequence"/>
</dbReference>
<sequence length="454" mass="53060">MDLSAVNKLEKQVKDEKLSGVERLLLHHKIAQYYMKENNYTLASHHYQQAIKNRYNDESTEKIWLDAHLAIAKLDERFEQYSQARMTLVKLLQYFEKNNRKKTDIAYLYQRLGWLFYKENELHQAHTQLELAKKLLLEEVDLTDPAVLRINDQLAEVYLQLDQPELAIRLQERHFKVNEESWTDEEKATLLIKIGELYFHTDLKKARKNMEDALKHVSKDHPLYVRGTVLTAEIEETLGALPRAAKYYKEALGLVNESFLVVFLHAKLGTIHLKLGRKEQALDYLENGLPLAENYQKLRMQYLYALGQIYSDKQEFDKAFDMYTSFLQGLEADNKTRTIAYANTLQAIAYNYLVQKDIDNALVRYSEALMIYQKSGSNCREEKGLAAVRLAYCYLQTGDADKAEVYYKQGVAILEKVKDKGLKEEALMAIIDFYQKTDQPKKSYVYEDRLVKLQ</sequence>
<comment type="subcellular location">
    <subcellularLocation>
        <location evidence="1">Cytoplasm</location>
    </subcellularLocation>
</comment>
<dbReference type="InterPro" id="IPR051476">
    <property type="entry name" value="Bac_ResReg_Asp_Phosphatase"/>
</dbReference>
<dbReference type="Pfam" id="PF13432">
    <property type="entry name" value="TPR_16"/>
    <property type="match status" value="1"/>
</dbReference>
<evidence type="ECO:0000256" key="6">
    <source>
        <dbReference type="PROSITE-ProRule" id="PRU00339"/>
    </source>
</evidence>
<gene>
    <name evidence="7" type="ORF">SAMN04487944_10463</name>
</gene>
<reference evidence="7 8" key="1">
    <citation type="submission" date="2016-10" db="EMBL/GenBank/DDBJ databases">
        <authorList>
            <person name="de Groot N.N."/>
        </authorList>
    </citation>
    <scope>NUCLEOTIDE SEQUENCE [LARGE SCALE GENOMIC DNA]</scope>
    <source>
        <strain evidence="7 8">CGMCC 1.7727</strain>
    </source>
</reference>
<dbReference type="InterPro" id="IPR019734">
    <property type="entry name" value="TPR_rpt"/>
</dbReference>
<evidence type="ECO:0000313" key="7">
    <source>
        <dbReference type="EMBL" id="SER42122.1"/>
    </source>
</evidence>
<dbReference type="AlphaFoldDB" id="A0A1H9P1Q1"/>
<dbReference type="EMBL" id="FOGL01000004">
    <property type="protein sequence ID" value="SER42122.1"/>
    <property type="molecule type" value="Genomic_DNA"/>
</dbReference>
<dbReference type="SUPFAM" id="SSF48452">
    <property type="entry name" value="TPR-like"/>
    <property type="match status" value="3"/>
</dbReference>
<accession>A0A1H9P1Q1</accession>
<evidence type="ECO:0000313" key="8">
    <source>
        <dbReference type="Proteomes" id="UP000199687"/>
    </source>
</evidence>
<dbReference type="STRING" id="531814.SAMN04487944_10463"/>
<evidence type="ECO:0000256" key="2">
    <source>
        <dbReference type="ARBA" id="ARBA00022490"/>
    </source>
</evidence>
<dbReference type="OrthoDB" id="2712081at2"/>
<keyword evidence="2" id="KW-0963">Cytoplasm</keyword>
<dbReference type="SMART" id="SM00028">
    <property type="entry name" value="TPR"/>
    <property type="match status" value="7"/>
</dbReference>
<dbReference type="PROSITE" id="PS50005">
    <property type="entry name" value="TPR"/>
    <property type="match status" value="1"/>
</dbReference>
<dbReference type="RefSeq" id="WP_089739960.1">
    <property type="nucleotide sequence ID" value="NZ_FOGL01000004.1"/>
</dbReference>
<keyword evidence="8" id="KW-1185">Reference proteome</keyword>
<dbReference type="Gene3D" id="1.25.40.10">
    <property type="entry name" value="Tetratricopeptide repeat domain"/>
    <property type="match status" value="3"/>
</dbReference>
<protein>
    <submittedName>
        <fullName evidence="7">Tetratricopeptide repeat-containing protein</fullName>
    </submittedName>
</protein>
<keyword evidence="4 6" id="KW-0802">TPR repeat</keyword>
<name>A0A1H9P1Q1_9BACI</name>
<evidence type="ECO:0000256" key="3">
    <source>
        <dbReference type="ARBA" id="ARBA00022737"/>
    </source>
</evidence>
<evidence type="ECO:0000256" key="4">
    <source>
        <dbReference type="ARBA" id="ARBA00022803"/>
    </source>
</evidence>
<dbReference type="GO" id="GO:0005737">
    <property type="term" value="C:cytoplasm"/>
    <property type="evidence" value="ECO:0007669"/>
    <property type="project" value="UniProtKB-SubCell"/>
</dbReference>
<dbReference type="Pfam" id="PF13181">
    <property type="entry name" value="TPR_8"/>
    <property type="match status" value="2"/>
</dbReference>
<dbReference type="PANTHER" id="PTHR46630">
    <property type="entry name" value="TETRATRICOPEPTIDE REPEAT PROTEIN 29"/>
    <property type="match status" value="1"/>
</dbReference>
<keyword evidence="3" id="KW-0677">Repeat</keyword>
<organism evidence="7 8">
    <name type="scientific">Gracilibacillus ureilyticus</name>
    <dbReference type="NCBI Taxonomy" id="531814"/>
    <lineage>
        <taxon>Bacteria</taxon>
        <taxon>Bacillati</taxon>
        <taxon>Bacillota</taxon>
        <taxon>Bacilli</taxon>
        <taxon>Bacillales</taxon>
        <taxon>Bacillaceae</taxon>
        <taxon>Gracilibacillus</taxon>
    </lineage>
</organism>
<evidence type="ECO:0000256" key="5">
    <source>
        <dbReference type="ARBA" id="ARBA00038253"/>
    </source>
</evidence>
<evidence type="ECO:0000256" key="1">
    <source>
        <dbReference type="ARBA" id="ARBA00004496"/>
    </source>
</evidence>